<comment type="subcellular location">
    <subcellularLocation>
        <location evidence="5">Cytoplasm</location>
    </subcellularLocation>
</comment>
<dbReference type="AlphaFoldDB" id="K2KAK2"/>
<dbReference type="EC" id="1.7.1.13" evidence="5"/>
<dbReference type="SUPFAM" id="SSF55620">
    <property type="entry name" value="Tetrahydrobiopterin biosynthesis enzymes-like"/>
    <property type="match status" value="1"/>
</dbReference>
<accession>K2KAK2</accession>
<dbReference type="eggNOG" id="COG0780">
    <property type="taxonomic scope" value="Bacteria"/>
</dbReference>
<dbReference type="RefSeq" id="WP_008488028.1">
    <property type="nucleotide sequence ID" value="NZ_AMRG01000004.1"/>
</dbReference>
<feature type="binding site" evidence="5">
    <location>
        <begin position="238"/>
        <end position="239"/>
    </location>
    <ligand>
        <name>substrate</name>
    </ligand>
</feature>
<keyword evidence="3 5" id="KW-0521">NADP</keyword>
<feature type="domain" description="NADPH-dependent 7-cyano-7-deazaguanine reductase N-terminal" evidence="6">
    <location>
        <begin position="19"/>
        <end position="130"/>
    </location>
</feature>
<comment type="caution">
    <text evidence="7">The sequence shown here is derived from an EMBL/GenBank/DDBJ whole genome shotgun (WGS) entry which is preliminary data.</text>
</comment>
<dbReference type="OrthoDB" id="9789995at2"/>
<evidence type="ECO:0000256" key="2">
    <source>
        <dbReference type="ARBA" id="ARBA00022785"/>
    </source>
</evidence>
<dbReference type="GO" id="GO:0033739">
    <property type="term" value="F:preQ1 synthase activity"/>
    <property type="evidence" value="ECO:0007669"/>
    <property type="project" value="UniProtKB-UniRule"/>
</dbReference>
<comment type="subunit">
    <text evidence="5">Homodimer.</text>
</comment>
<evidence type="ECO:0000259" key="6">
    <source>
        <dbReference type="Pfam" id="PF14819"/>
    </source>
</evidence>
<dbReference type="GO" id="GO:0008616">
    <property type="term" value="P:tRNA queuosine(34) biosynthetic process"/>
    <property type="evidence" value="ECO:0007669"/>
    <property type="project" value="UniProtKB-UniRule"/>
</dbReference>
<dbReference type="Gene3D" id="3.30.1130.10">
    <property type="match status" value="2"/>
</dbReference>
<feature type="binding site" evidence="5">
    <location>
        <begin position="89"/>
        <end position="90"/>
    </location>
    <ligand>
        <name>NADPH</name>
        <dbReference type="ChEBI" id="CHEBI:57783"/>
    </ligand>
</feature>
<gene>
    <name evidence="5 7" type="primary">queF</name>
    <name evidence="7" type="ORF">A10D4_04605</name>
</gene>
<evidence type="ECO:0000313" key="8">
    <source>
        <dbReference type="Proteomes" id="UP000014115"/>
    </source>
</evidence>
<dbReference type="InterPro" id="IPR029139">
    <property type="entry name" value="QueF_N"/>
</dbReference>
<evidence type="ECO:0000313" key="7">
    <source>
        <dbReference type="EMBL" id="EKE84863.1"/>
    </source>
</evidence>
<dbReference type="Pfam" id="PF14489">
    <property type="entry name" value="QueF"/>
    <property type="match status" value="1"/>
</dbReference>
<comment type="similarity">
    <text evidence="5">Belongs to the GTP cyclohydrolase I family. QueF type 2 subfamily.</text>
</comment>
<dbReference type="PIRSF" id="PIRSF004750">
    <property type="entry name" value="Nitrile_oxidored_YqcD_prd"/>
    <property type="match status" value="1"/>
</dbReference>
<dbReference type="InterPro" id="IPR016428">
    <property type="entry name" value="QueF_type2"/>
</dbReference>
<comment type="function">
    <text evidence="5">Catalyzes the NADPH-dependent reduction of 7-cyano-7-deazaguanine (preQ0) to 7-aminomethyl-7-deazaguanine (preQ1).</text>
</comment>
<comment type="pathway">
    <text evidence="5">tRNA modification; tRNA-queuosine biosynthesis.</text>
</comment>
<evidence type="ECO:0000256" key="5">
    <source>
        <dbReference type="HAMAP-Rule" id="MF_00817"/>
    </source>
</evidence>
<dbReference type="NCBIfam" id="TIGR03138">
    <property type="entry name" value="QueF"/>
    <property type="match status" value="1"/>
</dbReference>
<evidence type="ECO:0000256" key="4">
    <source>
        <dbReference type="ARBA" id="ARBA00023002"/>
    </source>
</evidence>
<feature type="active site" description="Proton donor" evidence="5">
    <location>
        <position position="206"/>
    </location>
</feature>
<comment type="catalytic activity">
    <reaction evidence="5">
        <text>7-aminomethyl-7-carbaguanine + 2 NADP(+) = 7-cyano-7-carbaguanine + 2 NADPH + 3 H(+)</text>
        <dbReference type="Rhea" id="RHEA:13409"/>
        <dbReference type="ChEBI" id="CHEBI:15378"/>
        <dbReference type="ChEBI" id="CHEBI:45075"/>
        <dbReference type="ChEBI" id="CHEBI:57783"/>
        <dbReference type="ChEBI" id="CHEBI:58349"/>
        <dbReference type="ChEBI" id="CHEBI:58703"/>
        <dbReference type="EC" id="1.7.1.13"/>
    </reaction>
</comment>
<proteinExistence type="inferred from homology"/>
<dbReference type="PANTHER" id="PTHR34354">
    <property type="entry name" value="NADPH-DEPENDENT 7-CYANO-7-DEAZAGUANINE REDUCTASE"/>
    <property type="match status" value="1"/>
</dbReference>
<evidence type="ECO:0000256" key="1">
    <source>
        <dbReference type="ARBA" id="ARBA00022490"/>
    </source>
</evidence>
<keyword evidence="8" id="KW-1185">Reference proteome</keyword>
<name>K2KAK2_9GAMM</name>
<dbReference type="UniPathway" id="UPA00392"/>
<feature type="binding site" evidence="5">
    <location>
        <begin position="87"/>
        <end position="89"/>
    </location>
    <ligand>
        <name>substrate</name>
    </ligand>
</feature>
<dbReference type="InterPro" id="IPR043133">
    <property type="entry name" value="GTP-CH-I_C/QueF"/>
</dbReference>
<dbReference type="PATRIC" id="fig|740709.3.peg.931"/>
<feature type="active site" description="Thioimide intermediate" evidence="5">
    <location>
        <position position="199"/>
    </location>
</feature>
<evidence type="ECO:0000256" key="3">
    <source>
        <dbReference type="ARBA" id="ARBA00022857"/>
    </source>
</evidence>
<dbReference type="GO" id="GO:0005737">
    <property type="term" value="C:cytoplasm"/>
    <property type="evidence" value="ECO:0007669"/>
    <property type="project" value="UniProtKB-SubCell"/>
</dbReference>
<sequence length="303" mass="34287">MANANELMQQLKLGKHTDYPEHYSADWLQAVPRQINRDSIGLHAATKLPFHGVDDWTGYELSWLNQLGVPQVAVARFRVPADSPNLIESKSFKLYLNSFNEQQWQDWQSVTDTMIRDLSACAGAPVTVKLFSLAEFTQQPIQNLPGQSIDDCLNAHPDQPTAAPISTYDYQPTLLAGAADLTSDVVSETLHSHLLKSNCLITNQPDWGSLLIRYRGPKIDRQALLRYLISFRRHNEFHEQCVERIFTDLMHYCGCQQLTVYARYTRRGGLDINPFRSNVATSAAENADDNAAEPLLVQRLCRQ</sequence>
<feature type="binding site" evidence="5">
    <location>
        <begin position="267"/>
        <end position="268"/>
    </location>
    <ligand>
        <name>NADPH</name>
        <dbReference type="ChEBI" id="CHEBI:57783"/>
    </ligand>
</feature>
<reference evidence="7 8" key="1">
    <citation type="journal article" date="2012" name="J. Bacteriol.">
        <title>Genome Sequence of Idiomarina xiamenensis Type Strain 10-D-4.</title>
        <authorList>
            <person name="Lai Q."/>
            <person name="Wang L."/>
            <person name="Wang W."/>
            <person name="Shao Z."/>
        </authorList>
    </citation>
    <scope>NUCLEOTIDE SEQUENCE [LARGE SCALE GENOMIC DNA]</scope>
    <source>
        <strain evidence="7 8">10-D-4</strain>
    </source>
</reference>
<keyword evidence="4 5" id="KW-0560">Oxidoreductase</keyword>
<dbReference type="InterPro" id="IPR029500">
    <property type="entry name" value="QueF"/>
</dbReference>
<dbReference type="EMBL" id="AMRG01000004">
    <property type="protein sequence ID" value="EKE84863.1"/>
    <property type="molecule type" value="Genomic_DNA"/>
</dbReference>
<keyword evidence="2 5" id="KW-0671">Queuosine biosynthesis</keyword>
<dbReference type="InterPro" id="IPR050084">
    <property type="entry name" value="NADPH_dep_7-cyano-7-deazaG_red"/>
</dbReference>
<dbReference type="Proteomes" id="UP000014115">
    <property type="component" value="Unassembled WGS sequence"/>
</dbReference>
<dbReference type="STRING" id="740709.A10D4_04605"/>
<dbReference type="HAMAP" id="MF_00817">
    <property type="entry name" value="QueF_type2"/>
    <property type="match status" value="1"/>
</dbReference>
<dbReference type="eggNOG" id="COG2904">
    <property type="taxonomic scope" value="Bacteria"/>
</dbReference>
<keyword evidence="1 5" id="KW-0963">Cytoplasm</keyword>
<dbReference type="Pfam" id="PF14819">
    <property type="entry name" value="QueF_N"/>
    <property type="match status" value="1"/>
</dbReference>
<dbReference type="PANTHER" id="PTHR34354:SF1">
    <property type="entry name" value="NADPH-DEPENDENT 7-CYANO-7-DEAZAGUANINE REDUCTASE"/>
    <property type="match status" value="1"/>
</dbReference>
<organism evidence="7 8">
    <name type="scientific">Idiomarina xiamenensis 10-D-4</name>
    <dbReference type="NCBI Taxonomy" id="740709"/>
    <lineage>
        <taxon>Bacteria</taxon>
        <taxon>Pseudomonadati</taxon>
        <taxon>Pseudomonadota</taxon>
        <taxon>Gammaproteobacteria</taxon>
        <taxon>Alteromonadales</taxon>
        <taxon>Idiomarinaceae</taxon>
        <taxon>Idiomarina</taxon>
    </lineage>
</organism>
<protein>
    <recommendedName>
        <fullName evidence="5">NADPH-dependent 7-cyano-7-deazaguanine reductase</fullName>
        <ecNumber evidence="5">1.7.1.13</ecNumber>
    </recommendedName>
    <alternativeName>
        <fullName evidence="5">7-cyano-7-carbaguanine reductase</fullName>
    </alternativeName>
    <alternativeName>
        <fullName evidence="5">NADPH-dependent nitrile oxidoreductase</fullName>
    </alternativeName>
    <alternativeName>
        <fullName evidence="5">PreQ(0) reductase</fullName>
    </alternativeName>
</protein>